<feature type="chain" id="PRO_5019477764" description="VIT domain-containing protein" evidence="1">
    <location>
        <begin position="28"/>
        <end position="178"/>
    </location>
</feature>
<feature type="non-terminal residue" evidence="2">
    <location>
        <position position="178"/>
    </location>
</feature>
<dbReference type="EMBL" id="RQTK01000191">
    <property type="protein sequence ID" value="RUS84832.1"/>
    <property type="molecule type" value="Genomic_DNA"/>
</dbReference>
<comment type="caution">
    <text evidence="2">The sequence shown here is derived from an EMBL/GenBank/DDBJ whole genome shotgun (WGS) entry which is preliminary data.</text>
</comment>
<keyword evidence="1" id="KW-0732">Signal</keyword>
<dbReference type="OrthoDB" id="203097at2759"/>
<organism evidence="2 3">
    <name type="scientific">Elysia chlorotica</name>
    <name type="common">Eastern emerald elysia</name>
    <name type="synonym">Sea slug</name>
    <dbReference type="NCBI Taxonomy" id="188477"/>
    <lineage>
        <taxon>Eukaryota</taxon>
        <taxon>Metazoa</taxon>
        <taxon>Spiralia</taxon>
        <taxon>Lophotrochozoa</taxon>
        <taxon>Mollusca</taxon>
        <taxon>Gastropoda</taxon>
        <taxon>Heterobranchia</taxon>
        <taxon>Euthyneura</taxon>
        <taxon>Panpulmonata</taxon>
        <taxon>Sacoglossa</taxon>
        <taxon>Placobranchoidea</taxon>
        <taxon>Plakobranchidae</taxon>
        <taxon>Elysia</taxon>
    </lineage>
</organism>
<name>A0A433TTC2_ELYCH</name>
<accession>A0A433TTC2</accession>
<proteinExistence type="predicted"/>
<gene>
    <name evidence="2" type="ORF">EGW08_007373</name>
</gene>
<reference evidence="2 3" key="1">
    <citation type="submission" date="2019-01" db="EMBL/GenBank/DDBJ databases">
        <title>A draft genome assembly of the solar-powered sea slug Elysia chlorotica.</title>
        <authorList>
            <person name="Cai H."/>
            <person name="Li Q."/>
            <person name="Fang X."/>
            <person name="Li J."/>
            <person name="Curtis N.E."/>
            <person name="Altenburger A."/>
            <person name="Shibata T."/>
            <person name="Feng M."/>
            <person name="Maeda T."/>
            <person name="Schwartz J.A."/>
            <person name="Shigenobu S."/>
            <person name="Lundholm N."/>
            <person name="Nishiyama T."/>
            <person name="Yang H."/>
            <person name="Hasebe M."/>
            <person name="Li S."/>
            <person name="Pierce S.K."/>
            <person name="Wang J."/>
        </authorList>
    </citation>
    <scope>NUCLEOTIDE SEQUENCE [LARGE SCALE GENOMIC DNA]</scope>
    <source>
        <strain evidence="2">EC2010</strain>
        <tissue evidence="2">Whole organism of an adult</tissue>
    </source>
</reference>
<evidence type="ECO:0000256" key="1">
    <source>
        <dbReference type="SAM" id="SignalP"/>
    </source>
</evidence>
<feature type="signal peptide" evidence="1">
    <location>
        <begin position="1"/>
        <end position="27"/>
    </location>
</feature>
<evidence type="ECO:0008006" key="4">
    <source>
        <dbReference type="Google" id="ProtNLM"/>
    </source>
</evidence>
<dbReference type="AlphaFoldDB" id="A0A433TTC2"/>
<sequence>MLLFVTNLRVYFGLFIILYCLTQGVTCEQTLDFFTQVGETKELTFNYTLKFQTPSQSGGTNSSSIYVSLTDYYIAELLSPKEYVLPSGSSTGRLKVKVKGLLPGRAYIEFKYSPDIQNSSLLPQYGLQISRTETIADIAFNVLIVLVVAITNVGLGCEVDLDVVRNQLKSPMAIAIGL</sequence>
<evidence type="ECO:0000313" key="3">
    <source>
        <dbReference type="Proteomes" id="UP000271974"/>
    </source>
</evidence>
<keyword evidence="3" id="KW-1185">Reference proteome</keyword>
<protein>
    <recommendedName>
        <fullName evidence="4">VIT domain-containing protein</fullName>
    </recommendedName>
</protein>
<dbReference type="Proteomes" id="UP000271974">
    <property type="component" value="Unassembled WGS sequence"/>
</dbReference>
<evidence type="ECO:0000313" key="2">
    <source>
        <dbReference type="EMBL" id="RUS84832.1"/>
    </source>
</evidence>